<gene>
    <name evidence="1" type="ORF">JR050_11305</name>
</gene>
<keyword evidence="1" id="KW-0167">Capsid protein</keyword>
<evidence type="ECO:0000313" key="1">
    <source>
        <dbReference type="EMBL" id="MBM6618246.1"/>
    </source>
</evidence>
<keyword evidence="2" id="KW-1185">Reference proteome</keyword>
<dbReference type="Pfam" id="PF10612">
    <property type="entry name" value="Spore-coat_CotZ"/>
    <property type="match status" value="1"/>
</dbReference>
<dbReference type="EMBL" id="JAFELM010000030">
    <property type="protein sequence ID" value="MBM6618246.1"/>
    <property type="molecule type" value="Genomic_DNA"/>
</dbReference>
<organism evidence="1 2">
    <name type="scientific">Bacillus suaedaesalsae</name>
    <dbReference type="NCBI Taxonomy" id="2810349"/>
    <lineage>
        <taxon>Bacteria</taxon>
        <taxon>Bacillati</taxon>
        <taxon>Bacillota</taxon>
        <taxon>Bacilli</taxon>
        <taxon>Bacillales</taxon>
        <taxon>Bacillaceae</taxon>
        <taxon>Bacillus</taxon>
    </lineage>
</organism>
<protein>
    <submittedName>
        <fullName evidence="1">Spore coat protein</fullName>
    </submittedName>
</protein>
<comment type="caution">
    <text evidence="1">The sequence shown here is derived from an EMBL/GenBank/DDBJ whole genome shotgun (WGS) entry which is preliminary data.</text>
</comment>
<sequence>MSCSNNNCVCDAVQNILDQQEAVEDQCPTSCYTNLLAPTVAPGRDTIPFILYTKKGKPFSAFGGIGGDSFRTPFFRVSNLDGCCATLELLEPDLNGGGVNDCTSDIEEIICRTEELERTGFCIEVDLDCFCAIQCLSPDLVESVLSGAGRHKRKHR</sequence>
<dbReference type="InterPro" id="IPR019593">
    <property type="entry name" value="Spore_coat_protein_Z/Y"/>
</dbReference>
<accession>A0ABS2DID0</accession>
<evidence type="ECO:0000313" key="2">
    <source>
        <dbReference type="Proteomes" id="UP001518925"/>
    </source>
</evidence>
<name>A0ABS2DID0_9BACI</name>
<dbReference type="RefSeq" id="WP_204203600.1">
    <property type="nucleotide sequence ID" value="NZ_JAFELM010000030.1"/>
</dbReference>
<dbReference type="Proteomes" id="UP001518925">
    <property type="component" value="Unassembled WGS sequence"/>
</dbReference>
<keyword evidence="1" id="KW-0946">Virion</keyword>
<reference evidence="1 2" key="1">
    <citation type="submission" date="2021-02" db="EMBL/GenBank/DDBJ databases">
        <title>Bacillus sp. RD4P76, an endophyte from a halophyte.</title>
        <authorList>
            <person name="Sun J.-Q."/>
        </authorList>
    </citation>
    <scope>NUCLEOTIDE SEQUENCE [LARGE SCALE GENOMIC DNA]</scope>
    <source>
        <strain evidence="1 2">RD4P76</strain>
    </source>
</reference>
<proteinExistence type="predicted"/>